<dbReference type="Gene3D" id="1.20.120.530">
    <property type="entry name" value="GntR ligand-binding domain-like"/>
    <property type="match status" value="1"/>
</dbReference>
<dbReference type="SMART" id="SM00345">
    <property type="entry name" value="HTH_GNTR"/>
    <property type="match status" value="1"/>
</dbReference>
<dbReference type="PANTHER" id="PTHR43537:SF45">
    <property type="entry name" value="GNTR FAMILY REGULATORY PROTEIN"/>
    <property type="match status" value="1"/>
</dbReference>
<dbReference type="SUPFAM" id="SSF48008">
    <property type="entry name" value="GntR ligand-binding domain-like"/>
    <property type="match status" value="1"/>
</dbReference>
<dbReference type="AlphaFoldDB" id="A0A076N4E3"/>
<dbReference type="HOGENOM" id="CLU_017584_5_5_11"/>
<proteinExistence type="predicted"/>
<protein>
    <submittedName>
        <fullName evidence="5">GntR family transcriptional regulator</fullName>
    </submittedName>
</protein>
<dbReference type="PANTHER" id="PTHR43537">
    <property type="entry name" value="TRANSCRIPTIONAL REGULATOR, GNTR FAMILY"/>
    <property type="match status" value="1"/>
</dbReference>
<sequence>MTAVSQGALVGSASQTLREQVYDRLVEMIVSGEIPPGGSIRENQTAELLGTSRLPVREALQQLEAEGWLERRPRGIARVRTPQITDIDEIFDMRRLLEVEAIGLAVRRASLEDVARLRALSDAGAAAATAGDQRNAMRLNAEFHHELAALARHGMLNAFLKILDRKVHWLFSNVRMDRFAEHDPILDALDARDVEAARAAAREHIERTHDILREKWGRTP</sequence>
<evidence type="ECO:0000256" key="1">
    <source>
        <dbReference type="ARBA" id="ARBA00023015"/>
    </source>
</evidence>
<evidence type="ECO:0000256" key="3">
    <source>
        <dbReference type="ARBA" id="ARBA00023163"/>
    </source>
</evidence>
<dbReference type="OrthoDB" id="8664638at2"/>
<dbReference type="STRING" id="1068978.AMETH_6044"/>
<keyword evidence="2" id="KW-0238">DNA-binding</keyword>
<dbReference type="KEGG" id="amq:AMETH_6044"/>
<dbReference type="SUPFAM" id="SSF46785">
    <property type="entry name" value="Winged helix' DNA-binding domain"/>
    <property type="match status" value="1"/>
</dbReference>
<evidence type="ECO:0000259" key="4">
    <source>
        <dbReference type="PROSITE" id="PS50949"/>
    </source>
</evidence>
<reference evidence="5 6" key="1">
    <citation type="submission" date="2014-07" db="EMBL/GenBank/DDBJ databases">
        <title>Whole Genome Sequence of the Amycolatopsis methanolica 239.</title>
        <authorList>
            <person name="Tang B."/>
        </authorList>
    </citation>
    <scope>NUCLEOTIDE SEQUENCE [LARGE SCALE GENOMIC DNA]</scope>
    <source>
        <strain evidence="5 6">239</strain>
    </source>
</reference>
<organism evidence="5 6">
    <name type="scientific">Amycolatopsis methanolica 239</name>
    <dbReference type="NCBI Taxonomy" id="1068978"/>
    <lineage>
        <taxon>Bacteria</taxon>
        <taxon>Bacillati</taxon>
        <taxon>Actinomycetota</taxon>
        <taxon>Actinomycetes</taxon>
        <taxon>Pseudonocardiales</taxon>
        <taxon>Pseudonocardiaceae</taxon>
        <taxon>Amycolatopsis</taxon>
        <taxon>Amycolatopsis methanolica group</taxon>
    </lineage>
</organism>
<dbReference type="RefSeq" id="WP_017984973.1">
    <property type="nucleotide sequence ID" value="NZ_AQUL01000001.1"/>
</dbReference>
<evidence type="ECO:0000313" key="6">
    <source>
        <dbReference type="Proteomes" id="UP000062973"/>
    </source>
</evidence>
<gene>
    <name evidence="5" type="ORF">AMETH_6044</name>
</gene>
<evidence type="ECO:0000313" key="5">
    <source>
        <dbReference type="EMBL" id="AIJ26136.1"/>
    </source>
</evidence>
<dbReference type="PATRIC" id="fig|1068978.7.peg.6494"/>
<dbReference type="InterPro" id="IPR036388">
    <property type="entry name" value="WH-like_DNA-bd_sf"/>
</dbReference>
<accession>A0A076N4E3</accession>
<dbReference type="InterPro" id="IPR036390">
    <property type="entry name" value="WH_DNA-bd_sf"/>
</dbReference>
<dbReference type="SMART" id="SM00895">
    <property type="entry name" value="FCD"/>
    <property type="match status" value="1"/>
</dbReference>
<keyword evidence="6" id="KW-1185">Reference proteome</keyword>
<name>A0A076N4E3_AMYME</name>
<feature type="domain" description="HTH gntR-type" evidence="4">
    <location>
        <begin position="15"/>
        <end position="82"/>
    </location>
</feature>
<dbReference type="PROSITE" id="PS50949">
    <property type="entry name" value="HTH_GNTR"/>
    <property type="match status" value="1"/>
</dbReference>
<evidence type="ECO:0000256" key="2">
    <source>
        <dbReference type="ARBA" id="ARBA00023125"/>
    </source>
</evidence>
<dbReference type="eggNOG" id="COG1802">
    <property type="taxonomic scope" value="Bacteria"/>
</dbReference>
<dbReference type="InterPro" id="IPR000524">
    <property type="entry name" value="Tscrpt_reg_HTH_GntR"/>
</dbReference>
<dbReference type="Pfam" id="PF07729">
    <property type="entry name" value="FCD"/>
    <property type="match status" value="1"/>
</dbReference>
<keyword evidence="1" id="KW-0805">Transcription regulation</keyword>
<dbReference type="Proteomes" id="UP000062973">
    <property type="component" value="Chromosome"/>
</dbReference>
<dbReference type="CDD" id="cd07377">
    <property type="entry name" value="WHTH_GntR"/>
    <property type="match status" value="1"/>
</dbReference>
<dbReference type="InterPro" id="IPR011711">
    <property type="entry name" value="GntR_C"/>
</dbReference>
<dbReference type="InterPro" id="IPR008920">
    <property type="entry name" value="TF_FadR/GntR_C"/>
</dbReference>
<keyword evidence="3" id="KW-0804">Transcription</keyword>
<dbReference type="Gene3D" id="1.10.10.10">
    <property type="entry name" value="Winged helix-like DNA-binding domain superfamily/Winged helix DNA-binding domain"/>
    <property type="match status" value="1"/>
</dbReference>
<dbReference type="EMBL" id="CP009110">
    <property type="protein sequence ID" value="AIJ26136.1"/>
    <property type="molecule type" value="Genomic_DNA"/>
</dbReference>
<dbReference type="Pfam" id="PF00392">
    <property type="entry name" value="GntR"/>
    <property type="match status" value="1"/>
</dbReference>
<dbReference type="GO" id="GO:0003677">
    <property type="term" value="F:DNA binding"/>
    <property type="evidence" value="ECO:0007669"/>
    <property type="project" value="UniProtKB-KW"/>
</dbReference>
<dbReference type="GO" id="GO:0003700">
    <property type="term" value="F:DNA-binding transcription factor activity"/>
    <property type="evidence" value="ECO:0007669"/>
    <property type="project" value="InterPro"/>
</dbReference>